<name>A0A137YTK3_9ACTN</name>
<dbReference type="InterPro" id="IPR011013">
    <property type="entry name" value="Gal_mutarotase_sf_dom"/>
</dbReference>
<dbReference type="Proteomes" id="UP000070409">
    <property type="component" value="Unassembled WGS sequence"/>
</dbReference>
<reference evidence="1 2" key="1">
    <citation type="submission" date="2016-02" db="EMBL/GenBank/DDBJ databases">
        <authorList>
            <person name="Teng J.L."/>
            <person name="Tang Y."/>
            <person name="Huang Y."/>
            <person name="Guo F."/>
            <person name="Wei W."/>
            <person name="Chen J.H."/>
            <person name="Wong S.Y."/>
            <person name="Lau S.K."/>
            <person name="Woo P.C."/>
        </authorList>
    </citation>
    <scope>NUCLEOTIDE SEQUENCE [LARGE SCALE GENOMIC DNA]</scope>
    <source>
        <strain evidence="1 2">JCM 13375</strain>
    </source>
</reference>
<evidence type="ECO:0000313" key="2">
    <source>
        <dbReference type="Proteomes" id="UP000070409"/>
    </source>
</evidence>
<dbReference type="InterPro" id="IPR008183">
    <property type="entry name" value="Aldose_1/G6P_1-epimerase"/>
</dbReference>
<comment type="caution">
    <text evidence="1">The sequence shown here is derived from an EMBL/GenBank/DDBJ whole genome shotgun (WGS) entry which is preliminary data.</text>
</comment>
<dbReference type="InterPro" id="IPR037480">
    <property type="entry name" value="YihR-like"/>
</dbReference>
<proteinExistence type="predicted"/>
<organism evidence="1 2">
    <name type="scientific">Tsukamurella pseudospumae</name>
    <dbReference type="NCBI Taxonomy" id="239498"/>
    <lineage>
        <taxon>Bacteria</taxon>
        <taxon>Bacillati</taxon>
        <taxon>Actinomycetota</taxon>
        <taxon>Actinomycetes</taxon>
        <taxon>Mycobacteriales</taxon>
        <taxon>Tsukamurellaceae</taxon>
        <taxon>Tsukamurella</taxon>
    </lineage>
</organism>
<accession>A0A137YTK3</accession>
<dbReference type="CDD" id="cd09022">
    <property type="entry name" value="Aldose_epim_Ec_YihR"/>
    <property type="match status" value="1"/>
</dbReference>
<protein>
    <recommendedName>
        <fullName evidence="3">Aldose epimerase</fullName>
    </recommendedName>
</protein>
<evidence type="ECO:0000313" key="1">
    <source>
        <dbReference type="EMBL" id="KXO89238.1"/>
    </source>
</evidence>
<evidence type="ECO:0008006" key="3">
    <source>
        <dbReference type="Google" id="ProtNLM"/>
    </source>
</evidence>
<sequence length="304" mass="32563">MTAMTVQPGFIIAAGGYVAEIARTGAGLRGLRRDGVPLTEEWPLGEKPPLSAGLVLAPWPGRTEDGIYSWDDELYRLEVTSDVTGTADHGLVRRVDWDDIETAVDAVTLVLDVGRHTGWPFDLHLRIRYSVAADGLTCAFEARNTGTVDLPFAVGFHTYLRVGASPVDDCTLELGAEQWQPLGPRLLPDGPPRTVEGSAYDYRAPRSLAGVHIDTPFTGAAGRYVLRGPDGETELWTAPSLPWAQVFIADPDDGKGFPGRGADGGPGRAVAVEPMSAPGNALHTGTDVIRIAPGRSWTSEWGIR</sequence>
<gene>
    <name evidence="1" type="ORF">AXK61_11580</name>
</gene>
<dbReference type="SUPFAM" id="SSF74650">
    <property type="entry name" value="Galactose mutarotase-like"/>
    <property type="match status" value="1"/>
</dbReference>
<dbReference type="EMBL" id="LSRE01000050">
    <property type="protein sequence ID" value="KXO89238.1"/>
    <property type="molecule type" value="Genomic_DNA"/>
</dbReference>
<keyword evidence="2" id="KW-1185">Reference proteome</keyword>
<dbReference type="Gene3D" id="2.70.98.10">
    <property type="match status" value="1"/>
</dbReference>
<dbReference type="Pfam" id="PF01263">
    <property type="entry name" value="Aldose_epim"/>
    <property type="match status" value="1"/>
</dbReference>
<dbReference type="InterPro" id="IPR014718">
    <property type="entry name" value="GH-type_carb-bd"/>
</dbReference>